<evidence type="ECO:0000256" key="3">
    <source>
        <dbReference type="ARBA" id="ARBA00022968"/>
    </source>
</evidence>
<dbReference type="EMBL" id="AP023355">
    <property type="protein sequence ID" value="BCJ32500.1"/>
    <property type="molecule type" value="Genomic_DNA"/>
</dbReference>
<dbReference type="Proteomes" id="UP000611640">
    <property type="component" value="Chromosome"/>
</dbReference>
<evidence type="ECO:0000313" key="9">
    <source>
        <dbReference type="Proteomes" id="UP000611640"/>
    </source>
</evidence>
<dbReference type="CDD" id="cd02966">
    <property type="entry name" value="TlpA_like_family"/>
    <property type="match status" value="1"/>
</dbReference>
<dbReference type="PROSITE" id="PS51352">
    <property type="entry name" value="THIOREDOXIN_2"/>
    <property type="match status" value="1"/>
</dbReference>
<dbReference type="GO" id="GO:0030313">
    <property type="term" value="C:cell envelope"/>
    <property type="evidence" value="ECO:0007669"/>
    <property type="project" value="UniProtKB-SubCell"/>
</dbReference>
<dbReference type="AlphaFoldDB" id="A0A7R7DIY3"/>
<gene>
    <name evidence="8" type="ORF">Athai_00030</name>
</gene>
<keyword evidence="9" id="KW-1185">Reference proteome</keyword>
<dbReference type="SUPFAM" id="SSF52833">
    <property type="entry name" value="Thioredoxin-like"/>
    <property type="match status" value="1"/>
</dbReference>
<dbReference type="PROSITE" id="PS51257">
    <property type="entry name" value="PROKAR_LIPOPROTEIN"/>
    <property type="match status" value="1"/>
</dbReference>
<dbReference type="InterPro" id="IPR000866">
    <property type="entry name" value="AhpC/TSA"/>
</dbReference>
<dbReference type="InterPro" id="IPR013766">
    <property type="entry name" value="Thioredoxin_domain"/>
</dbReference>
<accession>A0A7R7DIY3</accession>
<dbReference type="InterPro" id="IPR050553">
    <property type="entry name" value="Thioredoxin_ResA/DsbE_sf"/>
</dbReference>
<dbReference type="InterPro" id="IPR017937">
    <property type="entry name" value="Thioredoxin_CS"/>
</dbReference>
<protein>
    <recommendedName>
        <fullName evidence="7">Thioredoxin domain-containing protein</fullName>
    </recommendedName>
</protein>
<feature type="domain" description="Thioredoxin" evidence="7">
    <location>
        <begin position="60"/>
        <end position="199"/>
    </location>
</feature>
<comment type="subcellular location">
    <subcellularLocation>
        <location evidence="1">Cell envelope</location>
    </subcellularLocation>
</comment>
<dbReference type="GO" id="GO:0017004">
    <property type="term" value="P:cytochrome complex assembly"/>
    <property type="evidence" value="ECO:0007669"/>
    <property type="project" value="UniProtKB-KW"/>
</dbReference>
<keyword evidence="6" id="KW-0732">Signal</keyword>
<keyword evidence="3" id="KW-0735">Signal-anchor</keyword>
<keyword evidence="4" id="KW-1015">Disulfide bond</keyword>
<dbReference type="KEGG" id="atl:Athai_00030"/>
<dbReference type="RefSeq" id="WP_203959544.1">
    <property type="nucleotide sequence ID" value="NZ_AP023355.1"/>
</dbReference>
<evidence type="ECO:0000313" key="8">
    <source>
        <dbReference type="EMBL" id="BCJ32500.1"/>
    </source>
</evidence>
<dbReference type="PANTHER" id="PTHR42852">
    <property type="entry name" value="THIOL:DISULFIDE INTERCHANGE PROTEIN DSBE"/>
    <property type="match status" value="1"/>
</dbReference>
<dbReference type="PROSITE" id="PS00194">
    <property type="entry name" value="THIOREDOXIN_1"/>
    <property type="match status" value="1"/>
</dbReference>
<feature type="signal peptide" evidence="6">
    <location>
        <begin position="1"/>
        <end position="23"/>
    </location>
</feature>
<proteinExistence type="predicted"/>
<name>A0A7R7DIY3_9ACTN</name>
<reference evidence="8 9" key="1">
    <citation type="submission" date="2020-08" db="EMBL/GenBank/DDBJ databases">
        <title>Whole genome shotgun sequence of Actinocatenispora thailandica NBRC 105041.</title>
        <authorList>
            <person name="Komaki H."/>
            <person name="Tamura T."/>
        </authorList>
    </citation>
    <scope>NUCLEOTIDE SEQUENCE [LARGE SCALE GENOMIC DNA]</scope>
    <source>
        <strain evidence="8 9">NBRC 105041</strain>
    </source>
</reference>
<dbReference type="PANTHER" id="PTHR42852:SF6">
    <property type="entry name" value="THIOL:DISULFIDE INTERCHANGE PROTEIN DSBE"/>
    <property type="match status" value="1"/>
</dbReference>
<feature type="chain" id="PRO_5031143409" description="Thioredoxin domain-containing protein" evidence="6">
    <location>
        <begin position="24"/>
        <end position="199"/>
    </location>
</feature>
<dbReference type="Gene3D" id="3.40.30.10">
    <property type="entry name" value="Glutaredoxin"/>
    <property type="match status" value="1"/>
</dbReference>
<evidence type="ECO:0000259" key="7">
    <source>
        <dbReference type="PROSITE" id="PS51352"/>
    </source>
</evidence>
<keyword evidence="5" id="KW-0676">Redox-active center</keyword>
<sequence>MPGGAGRGLLLSGAVFVLLAALAACGGNDRSGSGGQPAKQSSASGSAAGWFTACPTPRGPATGTPKPPAVTLTCAHDGRSMRLDRAYGKPTVINVWASWCPPCRQELPQIQAYAKKHPEVVVLTVDTRDTTDAGLSFAQAAGVRLPTLYDPKQRLLAGVHRSALPLTLLLRADGTLAYTYNSTALTAGSLAALVRKELG</sequence>
<dbReference type="InterPro" id="IPR036249">
    <property type="entry name" value="Thioredoxin-like_sf"/>
</dbReference>
<evidence type="ECO:0000256" key="1">
    <source>
        <dbReference type="ARBA" id="ARBA00004196"/>
    </source>
</evidence>
<evidence type="ECO:0000256" key="5">
    <source>
        <dbReference type="ARBA" id="ARBA00023284"/>
    </source>
</evidence>
<keyword evidence="2" id="KW-0201">Cytochrome c-type biogenesis</keyword>
<dbReference type="GO" id="GO:0016491">
    <property type="term" value="F:oxidoreductase activity"/>
    <property type="evidence" value="ECO:0007669"/>
    <property type="project" value="InterPro"/>
</dbReference>
<evidence type="ECO:0000256" key="2">
    <source>
        <dbReference type="ARBA" id="ARBA00022748"/>
    </source>
</evidence>
<organism evidence="8 9">
    <name type="scientific">Actinocatenispora thailandica</name>
    <dbReference type="NCBI Taxonomy" id="227318"/>
    <lineage>
        <taxon>Bacteria</taxon>
        <taxon>Bacillati</taxon>
        <taxon>Actinomycetota</taxon>
        <taxon>Actinomycetes</taxon>
        <taxon>Micromonosporales</taxon>
        <taxon>Micromonosporaceae</taxon>
        <taxon>Actinocatenispora</taxon>
    </lineage>
</organism>
<dbReference type="GO" id="GO:0016209">
    <property type="term" value="F:antioxidant activity"/>
    <property type="evidence" value="ECO:0007669"/>
    <property type="project" value="InterPro"/>
</dbReference>
<dbReference type="Pfam" id="PF00578">
    <property type="entry name" value="AhpC-TSA"/>
    <property type="match status" value="1"/>
</dbReference>
<evidence type="ECO:0000256" key="4">
    <source>
        <dbReference type="ARBA" id="ARBA00023157"/>
    </source>
</evidence>
<evidence type="ECO:0000256" key="6">
    <source>
        <dbReference type="SAM" id="SignalP"/>
    </source>
</evidence>
<keyword evidence="3" id="KW-0812">Transmembrane</keyword>